<dbReference type="EMBL" id="JBHMBL010000001">
    <property type="protein sequence ID" value="MFB9641477.1"/>
    <property type="molecule type" value="Genomic_DNA"/>
</dbReference>
<evidence type="ECO:0000256" key="1">
    <source>
        <dbReference type="ARBA" id="ARBA00007227"/>
    </source>
</evidence>
<evidence type="ECO:0000313" key="4">
    <source>
        <dbReference type="Proteomes" id="UP001589667"/>
    </source>
</evidence>
<dbReference type="InterPro" id="IPR001387">
    <property type="entry name" value="Cro/C1-type_HTH"/>
</dbReference>
<dbReference type="InterPro" id="IPR010359">
    <property type="entry name" value="IrrE_HExxH"/>
</dbReference>
<feature type="domain" description="HTH cro/C1-type" evidence="2">
    <location>
        <begin position="15"/>
        <end position="69"/>
    </location>
</feature>
<evidence type="ECO:0000259" key="2">
    <source>
        <dbReference type="PROSITE" id="PS50943"/>
    </source>
</evidence>
<reference evidence="3 4" key="1">
    <citation type="submission" date="2024-09" db="EMBL/GenBank/DDBJ databases">
        <authorList>
            <person name="Sun Q."/>
            <person name="Mori K."/>
        </authorList>
    </citation>
    <scope>NUCLEOTIDE SEQUENCE [LARGE SCALE GENOMIC DNA]</scope>
    <source>
        <strain evidence="3 4">JCM 14321</strain>
    </source>
</reference>
<dbReference type="Gene3D" id="1.10.260.40">
    <property type="entry name" value="lambda repressor-like DNA-binding domains"/>
    <property type="match status" value="1"/>
</dbReference>
<dbReference type="Proteomes" id="UP001589667">
    <property type="component" value="Unassembled WGS sequence"/>
</dbReference>
<accession>A0ABV5SMS4</accession>
<organism evidence="3 4">
    <name type="scientific">Agromyces lapidis</name>
    <dbReference type="NCBI Taxonomy" id="279574"/>
    <lineage>
        <taxon>Bacteria</taxon>
        <taxon>Bacillati</taxon>
        <taxon>Actinomycetota</taxon>
        <taxon>Actinomycetes</taxon>
        <taxon>Micrococcales</taxon>
        <taxon>Microbacteriaceae</taxon>
        <taxon>Agromyces</taxon>
    </lineage>
</organism>
<dbReference type="CDD" id="cd00093">
    <property type="entry name" value="HTH_XRE"/>
    <property type="match status" value="1"/>
</dbReference>
<dbReference type="RefSeq" id="WP_212277254.1">
    <property type="nucleotide sequence ID" value="NZ_BAAANI010000006.1"/>
</dbReference>
<name>A0ABV5SMS4_9MICO</name>
<dbReference type="Pfam" id="PF06114">
    <property type="entry name" value="Peptidase_M78"/>
    <property type="match status" value="1"/>
</dbReference>
<dbReference type="InterPro" id="IPR052345">
    <property type="entry name" value="Rad_response_metalloprotease"/>
</dbReference>
<dbReference type="SUPFAM" id="SSF47413">
    <property type="entry name" value="lambda repressor-like DNA-binding domains"/>
    <property type="match status" value="1"/>
</dbReference>
<protein>
    <submittedName>
        <fullName evidence="3">XRE family transcriptional regulator</fullName>
    </submittedName>
</protein>
<dbReference type="InterPro" id="IPR010982">
    <property type="entry name" value="Lambda_DNA-bd_dom_sf"/>
</dbReference>
<dbReference type="Pfam" id="PF01381">
    <property type="entry name" value="HTH_3"/>
    <property type="match status" value="1"/>
</dbReference>
<sequence>MTATDVARIFDPERLRQARQLALRTKQDVANAVKVSPAAVGQFEAGIIAPRPDVIEKLAAYLRVPAAFFAAGRPREALESGSVFFRSLRATTAKQRNKAVAYTEHVWELSNALEAHVRFPHVDIPGFSGGEITPGTFSDDPVLAAQQLRDAWQLGDGPVPQMVRLVESKGIITVLVPMVEAEVARIDAFSTVSFGRPVMVLSPDRADDVYRHRFSAAHELGHIILHGGRTSGTVDIERQADRFAAEFLTPRRVMEVELKSRLEMSVVIRQSQQWGVEPSSIILRSRELGKISEATARRGYIRLNQIGVMHEPVVKFPGEQPALLSKAVELAEQRGITVRDLANELSWSPAHVRRMLGEHDERPRLSLVT</sequence>
<dbReference type="PANTHER" id="PTHR43236">
    <property type="entry name" value="ANTITOXIN HIGA1"/>
    <property type="match status" value="1"/>
</dbReference>
<proteinExistence type="inferred from homology"/>
<dbReference type="PROSITE" id="PS50943">
    <property type="entry name" value="HTH_CROC1"/>
    <property type="match status" value="1"/>
</dbReference>
<dbReference type="SMART" id="SM00530">
    <property type="entry name" value="HTH_XRE"/>
    <property type="match status" value="1"/>
</dbReference>
<comment type="similarity">
    <text evidence="1">Belongs to the short-chain fatty acyl-CoA assimilation regulator (ScfR) family.</text>
</comment>
<gene>
    <name evidence="3" type="ORF">ACFFQV_04135</name>
</gene>
<dbReference type="Gene3D" id="1.10.10.2910">
    <property type="match status" value="1"/>
</dbReference>
<keyword evidence="4" id="KW-1185">Reference proteome</keyword>
<dbReference type="PANTHER" id="PTHR43236:SF1">
    <property type="entry name" value="BLL7220 PROTEIN"/>
    <property type="match status" value="1"/>
</dbReference>
<comment type="caution">
    <text evidence="3">The sequence shown here is derived from an EMBL/GenBank/DDBJ whole genome shotgun (WGS) entry which is preliminary data.</text>
</comment>
<evidence type="ECO:0000313" key="3">
    <source>
        <dbReference type="EMBL" id="MFB9641477.1"/>
    </source>
</evidence>